<dbReference type="Gene3D" id="3.90.180.10">
    <property type="entry name" value="Medium-chain alcohol dehydrogenases, catalytic domain"/>
    <property type="match status" value="1"/>
</dbReference>
<dbReference type="InterPro" id="IPR002328">
    <property type="entry name" value="ADH_Zn_CS"/>
</dbReference>
<dbReference type="CDD" id="cd08234">
    <property type="entry name" value="threonine_DH_like"/>
    <property type="match status" value="1"/>
</dbReference>
<dbReference type="InterPro" id="IPR050129">
    <property type="entry name" value="Zn_alcohol_dh"/>
</dbReference>
<dbReference type="AlphaFoldDB" id="A0A4P5PA30"/>
<evidence type="ECO:0000259" key="5">
    <source>
        <dbReference type="SMART" id="SM00829"/>
    </source>
</evidence>
<dbReference type="PANTHER" id="PTHR43401:SF2">
    <property type="entry name" value="L-THREONINE 3-DEHYDROGENASE"/>
    <property type="match status" value="1"/>
</dbReference>
<dbReference type="SMART" id="SM00829">
    <property type="entry name" value="PKS_ER"/>
    <property type="match status" value="1"/>
</dbReference>
<protein>
    <submittedName>
        <fullName evidence="6">Alcohol dehydrogenase</fullName>
    </submittedName>
</protein>
<keyword evidence="2 4" id="KW-0862">Zinc</keyword>
<dbReference type="RefSeq" id="WP_146623370.1">
    <property type="nucleotide sequence ID" value="NZ_BJCC01000025.1"/>
</dbReference>
<dbReference type="EMBL" id="BJCC01000025">
    <property type="protein sequence ID" value="GCF94965.1"/>
    <property type="molecule type" value="Genomic_DNA"/>
</dbReference>
<dbReference type="PROSITE" id="PS00059">
    <property type="entry name" value="ADH_ZINC"/>
    <property type="match status" value="1"/>
</dbReference>
<evidence type="ECO:0000256" key="2">
    <source>
        <dbReference type="ARBA" id="ARBA00022833"/>
    </source>
</evidence>
<comment type="similarity">
    <text evidence="4">Belongs to the zinc-containing alcohol dehydrogenase family.</text>
</comment>
<dbReference type="InterPro" id="IPR013149">
    <property type="entry name" value="ADH-like_C"/>
</dbReference>
<dbReference type="OrthoDB" id="9770238at2"/>
<evidence type="ECO:0000313" key="7">
    <source>
        <dbReference type="Proteomes" id="UP000290567"/>
    </source>
</evidence>
<reference evidence="7" key="1">
    <citation type="submission" date="2019-02" db="EMBL/GenBank/DDBJ databases">
        <title>Draft genome sequence of Enterococcus sp. Gos25-1.</title>
        <authorList>
            <person name="Tanaka N."/>
            <person name="Shiwa Y."/>
            <person name="Fujita N."/>
        </authorList>
    </citation>
    <scope>NUCLEOTIDE SEQUENCE [LARGE SCALE GENOMIC DNA]</scope>
    <source>
        <strain evidence="7">Gos25-1</strain>
    </source>
</reference>
<gene>
    <name evidence="6" type="ORF">NRIC_28560</name>
</gene>
<dbReference type="InterPro" id="IPR036291">
    <property type="entry name" value="NAD(P)-bd_dom_sf"/>
</dbReference>
<dbReference type="InterPro" id="IPR013154">
    <property type="entry name" value="ADH-like_N"/>
</dbReference>
<evidence type="ECO:0000256" key="1">
    <source>
        <dbReference type="ARBA" id="ARBA00022723"/>
    </source>
</evidence>
<dbReference type="InterPro" id="IPR020843">
    <property type="entry name" value="ER"/>
</dbReference>
<keyword evidence="7" id="KW-1185">Reference proteome</keyword>
<proteinExistence type="inferred from homology"/>
<evidence type="ECO:0000256" key="4">
    <source>
        <dbReference type="RuleBase" id="RU361277"/>
    </source>
</evidence>
<dbReference type="SUPFAM" id="SSF50129">
    <property type="entry name" value="GroES-like"/>
    <property type="match status" value="1"/>
</dbReference>
<organism evidence="6 7">
    <name type="scientific">Enterococcus florum</name>
    <dbReference type="NCBI Taxonomy" id="2480627"/>
    <lineage>
        <taxon>Bacteria</taxon>
        <taxon>Bacillati</taxon>
        <taxon>Bacillota</taxon>
        <taxon>Bacilli</taxon>
        <taxon>Lactobacillales</taxon>
        <taxon>Enterococcaceae</taxon>
        <taxon>Enterococcus</taxon>
    </lineage>
</organism>
<dbReference type="GO" id="GO:0016491">
    <property type="term" value="F:oxidoreductase activity"/>
    <property type="evidence" value="ECO:0007669"/>
    <property type="project" value="UniProtKB-KW"/>
</dbReference>
<dbReference type="Proteomes" id="UP000290567">
    <property type="component" value="Unassembled WGS sequence"/>
</dbReference>
<dbReference type="Gene3D" id="3.40.50.720">
    <property type="entry name" value="NAD(P)-binding Rossmann-like Domain"/>
    <property type="match status" value="1"/>
</dbReference>
<keyword evidence="1 4" id="KW-0479">Metal-binding</keyword>
<keyword evidence="3" id="KW-0560">Oxidoreductase</keyword>
<dbReference type="Pfam" id="PF00107">
    <property type="entry name" value="ADH_zinc_N"/>
    <property type="match status" value="1"/>
</dbReference>
<dbReference type="Pfam" id="PF08240">
    <property type="entry name" value="ADH_N"/>
    <property type="match status" value="1"/>
</dbReference>
<evidence type="ECO:0000313" key="6">
    <source>
        <dbReference type="EMBL" id="GCF94965.1"/>
    </source>
</evidence>
<comment type="caution">
    <text evidence="6">The sequence shown here is derived from an EMBL/GenBank/DDBJ whole genome shotgun (WGS) entry which is preliminary data.</text>
</comment>
<feature type="domain" description="Enoyl reductase (ER)" evidence="5">
    <location>
        <begin position="8"/>
        <end position="328"/>
    </location>
</feature>
<evidence type="ECO:0000256" key="3">
    <source>
        <dbReference type="ARBA" id="ARBA00023002"/>
    </source>
</evidence>
<dbReference type="GO" id="GO:0008270">
    <property type="term" value="F:zinc ion binding"/>
    <property type="evidence" value="ECO:0007669"/>
    <property type="project" value="InterPro"/>
</dbReference>
<dbReference type="InterPro" id="IPR011032">
    <property type="entry name" value="GroES-like_sf"/>
</dbReference>
<accession>A0A4P5PA30</accession>
<sequence length="334" mass="36491">MKAGYYVGDYTYEVREVPERSPEKDEVKIRVAWCGLCGTDVHKFQGQNGASVVVPPIILGHECSGIVTEVGPECEYFRPGDRVACDPSYGCGKCSWCQQGLPNFCKVRHGVAKGFSEYVYPPEQNVYPIADGLDLKTAAFTEPLSCAIHGLDLIQIESGKTVAMYGMGAIGSLMLQLIRLSGAGKIIVVEREAEKRQLALELGADLAVTDQEIETIGQQENLDYVVECIGLTSTMEQAIAIAGKNSKVLLFGLGDPQQPIQFNQFEAYTKELSIYTSYLNPHTSARAVKLLESGQINTEKIISAELSLEAIGEELQQLTFSKKGKVMVYLSGEN</sequence>
<comment type="cofactor">
    <cofactor evidence="4">
        <name>Zn(2+)</name>
        <dbReference type="ChEBI" id="CHEBI:29105"/>
    </cofactor>
</comment>
<dbReference type="PANTHER" id="PTHR43401">
    <property type="entry name" value="L-THREONINE 3-DEHYDROGENASE"/>
    <property type="match status" value="1"/>
</dbReference>
<dbReference type="SUPFAM" id="SSF51735">
    <property type="entry name" value="NAD(P)-binding Rossmann-fold domains"/>
    <property type="match status" value="1"/>
</dbReference>
<name>A0A4P5PA30_9ENTE</name>